<dbReference type="AlphaFoldDB" id="A0A858SM24"/>
<protein>
    <recommendedName>
        <fullName evidence="3">Translocase</fullName>
    </recommendedName>
</protein>
<evidence type="ECO:0000313" key="2">
    <source>
        <dbReference type="Proteomes" id="UP000503308"/>
    </source>
</evidence>
<dbReference type="Proteomes" id="UP000503308">
    <property type="component" value="Chromosome"/>
</dbReference>
<keyword evidence="2" id="KW-1185">Reference proteome</keyword>
<evidence type="ECO:0008006" key="3">
    <source>
        <dbReference type="Google" id="ProtNLM"/>
    </source>
</evidence>
<name>A0A858SM24_9RHOB</name>
<organism evidence="1 2">
    <name type="scientific">Roseobacter ponti</name>
    <dbReference type="NCBI Taxonomy" id="1891787"/>
    <lineage>
        <taxon>Bacteria</taxon>
        <taxon>Pseudomonadati</taxon>
        <taxon>Pseudomonadota</taxon>
        <taxon>Alphaproteobacteria</taxon>
        <taxon>Rhodobacterales</taxon>
        <taxon>Roseobacteraceae</taxon>
        <taxon>Roseobacter</taxon>
    </lineage>
</organism>
<accession>A0A858SM24</accession>
<sequence>MSHKTEIITAASTLVCALAIGFVMQSGEVAEQRYGETQIAGLGSVPVVGTPVSPVGVSPSARISEDDPRLRVNGIALTSAGIRSTEDKETISVSLLGQPEKEPAKVEYTVRTSCPVVAEAETRASAMLAMRVEAPCYAGETVSLSHKGVTFSDVLDASGRMSVDIPALEQDARVVVTFENGRNATAASTVTTIALYNRVIVQTKAGTGVQIHAREFGADYGQEGHVWSGAPRDPESVGTGVGGFLSTLGNPETEGQDVAQIYTYPVTLSGASSTVDLTVETEVTELNCGRTITASTMRVIKGGDATVKDLSVDVPGCETVGDYLVLINPLEDLKLAGK</sequence>
<gene>
    <name evidence="1" type="ORF">G3256_00625</name>
</gene>
<proteinExistence type="predicted"/>
<evidence type="ECO:0000313" key="1">
    <source>
        <dbReference type="EMBL" id="QJF49775.1"/>
    </source>
</evidence>
<reference evidence="1 2" key="1">
    <citation type="submission" date="2020-02" db="EMBL/GenBank/DDBJ databases">
        <title>Genome sequence of Roseobacter ponti.</title>
        <authorList>
            <person name="Hollensteiner J."/>
            <person name="Schneider D."/>
            <person name="Poehlein A."/>
            <person name="Daniel R."/>
        </authorList>
    </citation>
    <scope>NUCLEOTIDE SEQUENCE [LARGE SCALE GENOMIC DNA]</scope>
    <source>
        <strain evidence="1 2">DSM 106830</strain>
    </source>
</reference>
<dbReference type="RefSeq" id="WP_169639001.1">
    <property type="nucleotide sequence ID" value="NZ_CP048788.1"/>
</dbReference>
<dbReference type="KEGG" id="rpon:G3256_00625"/>
<dbReference type="EMBL" id="CP048788">
    <property type="protein sequence ID" value="QJF49775.1"/>
    <property type="molecule type" value="Genomic_DNA"/>
</dbReference>